<dbReference type="EMBL" id="MT144935">
    <property type="protein sequence ID" value="QJI01597.1"/>
    <property type="molecule type" value="Genomic_DNA"/>
</dbReference>
<organism evidence="1">
    <name type="scientific">viral metagenome</name>
    <dbReference type="NCBI Taxonomy" id="1070528"/>
    <lineage>
        <taxon>unclassified sequences</taxon>
        <taxon>metagenomes</taxon>
        <taxon>organismal metagenomes</taxon>
    </lineage>
</organism>
<accession>A0A6M3XUT4</accession>
<protein>
    <submittedName>
        <fullName evidence="1">Uncharacterized protein</fullName>
    </submittedName>
</protein>
<sequence length="98" mass="10808">MRDEWLDGILDEALRGEPVVEPEGVRGVQGELAVGGHVPESRSEFKIGSQIPLLMVLLAGYTLRFQAVRGIRSKRMCEVSARAEYRGDGVWVAEVRGV</sequence>
<evidence type="ECO:0000313" key="1">
    <source>
        <dbReference type="EMBL" id="QJI01597.1"/>
    </source>
</evidence>
<proteinExistence type="predicted"/>
<dbReference type="AlphaFoldDB" id="A0A6M3XUT4"/>
<gene>
    <name evidence="1" type="ORF">TM448B02661_0008</name>
</gene>
<reference evidence="1" key="1">
    <citation type="submission" date="2020-03" db="EMBL/GenBank/DDBJ databases">
        <title>The deep terrestrial virosphere.</title>
        <authorList>
            <person name="Holmfeldt K."/>
            <person name="Nilsson E."/>
            <person name="Simone D."/>
            <person name="Lopez-Fernandez M."/>
            <person name="Wu X."/>
            <person name="de Brujin I."/>
            <person name="Lundin D."/>
            <person name="Andersson A."/>
            <person name="Bertilsson S."/>
            <person name="Dopson M."/>
        </authorList>
    </citation>
    <scope>NUCLEOTIDE SEQUENCE</scope>
    <source>
        <strain evidence="1">TM448B02661</strain>
    </source>
</reference>
<name>A0A6M3XUT4_9ZZZZ</name>